<dbReference type="InterPro" id="IPR014853">
    <property type="entry name" value="VWF/SSPO/ZAN-like_Cys-rich_dom"/>
</dbReference>
<feature type="domain" description="VWFC" evidence="7">
    <location>
        <begin position="163"/>
        <end position="224"/>
    </location>
</feature>
<name>A0A6M2DX48_XENCH</name>
<dbReference type="AlphaFoldDB" id="A0A6M2DX48"/>
<evidence type="ECO:0000259" key="7">
    <source>
        <dbReference type="PROSITE" id="PS50184"/>
    </source>
</evidence>
<dbReference type="InterPro" id="IPR001846">
    <property type="entry name" value="VWF_type-D"/>
</dbReference>
<dbReference type="Gene3D" id="6.20.200.20">
    <property type="match status" value="4"/>
</dbReference>
<dbReference type="SMART" id="SM00214">
    <property type="entry name" value="VWC"/>
    <property type="match status" value="5"/>
</dbReference>
<keyword evidence="2" id="KW-0964">Secreted</keyword>
<reference evidence="9" key="1">
    <citation type="submission" date="2020-03" db="EMBL/GenBank/DDBJ databases">
        <title>Transcriptomic Profiling of the Digestive Tract of the Rat Flea, Xenopsylla cheopis, Following Blood Feeding and Infection with Yersinia pestis.</title>
        <authorList>
            <person name="Bland D.M."/>
            <person name="Martens C.A."/>
            <person name="Virtaneva K."/>
            <person name="Kanakabandi K."/>
            <person name="Long D."/>
            <person name="Rosenke R."/>
            <person name="Saturday G.A."/>
            <person name="Hoyt F.H."/>
            <person name="Bruno D.P."/>
            <person name="Ribeiro J.M.C."/>
            <person name="Hinnebusch J."/>
        </authorList>
    </citation>
    <scope>NUCLEOTIDE SEQUENCE</scope>
</reference>
<dbReference type="SMART" id="SM00215">
    <property type="entry name" value="VWC_out"/>
    <property type="match status" value="2"/>
</dbReference>
<dbReference type="Pfam" id="PF08742">
    <property type="entry name" value="C8"/>
    <property type="match status" value="1"/>
</dbReference>
<dbReference type="PROSITE" id="PS51233">
    <property type="entry name" value="VWFD"/>
    <property type="match status" value="1"/>
</dbReference>
<keyword evidence="4" id="KW-0677">Repeat</keyword>
<protein>
    <submittedName>
        <fullName evidence="9">Putative conserved secreted protein</fullName>
    </submittedName>
</protein>
<dbReference type="Pfam" id="PF00093">
    <property type="entry name" value="VWC"/>
    <property type="match status" value="2"/>
</dbReference>
<dbReference type="InterPro" id="IPR052424">
    <property type="entry name" value="Kielin_Chordin-BMP_Reg"/>
</dbReference>
<evidence type="ECO:0000256" key="2">
    <source>
        <dbReference type="ARBA" id="ARBA00022525"/>
    </source>
</evidence>
<dbReference type="GO" id="GO:0030513">
    <property type="term" value="P:positive regulation of BMP signaling pathway"/>
    <property type="evidence" value="ECO:0007669"/>
    <property type="project" value="TreeGrafter"/>
</dbReference>
<dbReference type="GO" id="GO:0005576">
    <property type="term" value="C:extracellular region"/>
    <property type="evidence" value="ECO:0007669"/>
    <property type="project" value="UniProtKB-SubCell"/>
</dbReference>
<evidence type="ECO:0000256" key="4">
    <source>
        <dbReference type="ARBA" id="ARBA00022737"/>
    </source>
</evidence>
<dbReference type="PANTHER" id="PTHR46698">
    <property type="entry name" value="CROSSVEINLESS 2"/>
    <property type="match status" value="1"/>
</dbReference>
<feature type="signal peptide" evidence="6">
    <location>
        <begin position="1"/>
        <end position="34"/>
    </location>
</feature>
<feature type="domain" description="VWFC" evidence="7">
    <location>
        <begin position="317"/>
        <end position="391"/>
    </location>
</feature>
<dbReference type="PANTHER" id="PTHR46698:SF4">
    <property type="entry name" value="CROSSVEINLESS 2"/>
    <property type="match status" value="1"/>
</dbReference>
<proteinExistence type="predicted"/>
<organism evidence="9">
    <name type="scientific">Xenopsylla cheopis</name>
    <name type="common">Oriental rat flea</name>
    <name type="synonym">Pulex cheopis</name>
    <dbReference type="NCBI Taxonomy" id="163159"/>
    <lineage>
        <taxon>Eukaryota</taxon>
        <taxon>Metazoa</taxon>
        <taxon>Ecdysozoa</taxon>
        <taxon>Arthropoda</taxon>
        <taxon>Hexapoda</taxon>
        <taxon>Insecta</taxon>
        <taxon>Pterygota</taxon>
        <taxon>Neoptera</taxon>
        <taxon>Endopterygota</taxon>
        <taxon>Siphonaptera</taxon>
        <taxon>Pulicidae</taxon>
        <taxon>Xenopsyllinae</taxon>
        <taxon>Xenopsylla</taxon>
    </lineage>
</organism>
<evidence type="ECO:0000256" key="1">
    <source>
        <dbReference type="ARBA" id="ARBA00004613"/>
    </source>
</evidence>
<evidence type="ECO:0000256" key="3">
    <source>
        <dbReference type="ARBA" id="ARBA00022729"/>
    </source>
</evidence>
<evidence type="ECO:0000256" key="5">
    <source>
        <dbReference type="SAM" id="MobiDB-lite"/>
    </source>
</evidence>
<dbReference type="SMART" id="SM00216">
    <property type="entry name" value="VWD"/>
    <property type="match status" value="1"/>
</dbReference>
<comment type="subcellular location">
    <subcellularLocation>
        <location evidence="1">Secreted</location>
    </subcellularLocation>
</comment>
<dbReference type="EMBL" id="GIIL01007200">
    <property type="protein sequence ID" value="NOV50926.1"/>
    <property type="molecule type" value="Transcribed_RNA"/>
</dbReference>
<dbReference type="Pfam" id="PF00094">
    <property type="entry name" value="VWD"/>
    <property type="match status" value="2"/>
</dbReference>
<evidence type="ECO:0000313" key="9">
    <source>
        <dbReference type="EMBL" id="NOV50926.1"/>
    </source>
</evidence>
<feature type="chain" id="PRO_5026928165" evidence="6">
    <location>
        <begin position="35"/>
        <end position="917"/>
    </location>
</feature>
<dbReference type="Gene3D" id="2.10.70.10">
    <property type="entry name" value="Complement Module, domain 1"/>
    <property type="match status" value="1"/>
</dbReference>
<feature type="domain" description="VWFD" evidence="8">
    <location>
        <begin position="395"/>
        <end position="630"/>
    </location>
</feature>
<dbReference type="SUPFAM" id="SSF57603">
    <property type="entry name" value="FnI-like domain"/>
    <property type="match status" value="5"/>
</dbReference>
<feature type="region of interest" description="Disordered" evidence="5">
    <location>
        <begin position="858"/>
        <end position="882"/>
    </location>
</feature>
<keyword evidence="3 6" id="KW-0732">Signal</keyword>
<evidence type="ECO:0000256" key="6">
    <source>
        <dbReference type="SAM" id="SignalP"/>
    </source>
</evidence>
<accession>A0A6M2DX48</accession>
<feature type="domain" description="VWFC" evidence="7">
    <location>
        <begin position="235"/>
        <end position="310"/>
    </location>
</feature>
<sequence length="917" mass="102774">MDSLDLRLCIRNPLRFFILTNLILLLSLWGSTRSESRVGIDGSREPCSNEGEIVPVESIKDMNCFKCICKNGFVECQPEYECPPVDNCYMQIVKPKNECCSKCKGCTFNGARYPSDSTWRDKHDACLSHSCEASVVTSSRVTCYTPCENPRPPKEGECCPTCDGCVINGQQVMEGRDVTTPEDPCLKCSCSKGRLTCSKRACPVLQCPIWKQIRTAGECCPKCDSARPLLDKEGTNCVFNNAYPANGTNFAADLCSNCTCINGTSVCQRRTCPVLECPQEMQIPAGVAKVKGKLTITSDDGASMCCPRCPPVEKVTRTCTYAGKAYKEGDSWKLDACKSCQCRNGEPRCAMERCPSALQQNGVTSFQSGFNACPPGQKLIRIPGQCCPQCVENDGVCTVFGDPHYRTFDGAFFSHRGSCKYLLAADCSNSSVGALGAFSIRVTNGGTRKLLWRVKRRKKERQVRQVLSDDLRKSENDATTKSGPKVKMHKVSRRSGEGYVTAASAWTRTITLRIGDELKVNLGRRQRVKANGKRVDLPFFMQGLLSIDKSEGNIKVDTNIGISLLWDGVSFLEVSASTNYKGKLCGLCGNFNSIGRDDLVSRGETIEQNQEKDIRKFAESWRVGGKKACSIFPRFQPNQKAPNNKQKKNKLKQDLSSYYMYQEYKCDKRMRKQANVQCKRLKDSELFGGCDSRLNPQNFMSACIQDVCECQARANLQTVELTRVTRSHEDHNSTTEANTNKFKISESILKNSFKLLNDDSSTVKTVNRHYFTEDDEDVTKRVDDTFRSHDILKDFMKVNGETSIWKGARRQKDFKELNTIVVGCHCAAFMAYARSCSRLGAAPDPLWKTITGCERKNGQFDSRWQKPQRRRKIQPYKTKDGYESSDVTFQIPYGLKERLISNEGVGKRRKHPPPELY</sequence>
<dbReference type="InterPro" id="IPR001007">
    <property type="entry name" value="VWF_dom"/>
</dbReference>
<dbReference type="GO" id="GO:0036122">
    <property type="term" value="F:BMP binding"/>
    <property type="evidence" value="ECO:0007669"/>
    <property type="project" value="TreeGrafter"/>
</dbReference>
<evidence type="ECO:0000259" key="8">
    <source>
        <dbReference type="PROSITE" id="PS51233"/>
    </source>
</evidence>
<dbReference type="PROSITE" id="PS50184">
    <property type="entry name" value="VWFC_2"/>
    <property type="match status" value="3"/>
</dbReference>